<sequence>MYYSESFDSLVRFMNLVTNPLRQLYRQRTFTAPTHDKHMSYFSRAMRKVNFGLVNGSQNHRRRKSLSLTGALADDCVTIFHANQLERGNVGRQSHQEECNDLCSRPIVFERKNQVLGGERIPNRENLTLAMIVHFWTQLIQRIAGLLAE</sequence>
<dbReference type="GeneID" id="81363848"/>
<dbReference type="EMBL" id="JAPZBU010000002">
    <property type="protein sequence ID" value="KAJ5414887.1"/>
    <property type="molecule type" value="Genomic_DNA"/>
</dbReference>
<accession>A0A9X0BF45</accession>
<proteinExistence type="predicted"/>
<dbReference type="AlphaFoldDB" id="A0A9X0BF45"/>
<evidence type="ECO:0000313" key="2">
    <source>
        <dbReference type="Proteomes" id="UP001147747"/>
    </source>
</evidence>
<evidence type="ECO:0000313" key="1">
    <source>
        <dbReference type="EMBL" id="KAJ5414887.1"/>
    </source>
</evidence>
<dbReference type="RefSeq" id="XP_056494733.1">
    <property type="nucleotide sequence ID" value="XM_056624868.1"/>
</dbReference>
<reference evidence="1" key="1">
    <citation type="submission" date="2022-12" db="EMBL/GenBank/DDBJ databases">
        <authorList>
            <person name="Petersen C."/>
        </authorList>
    </citation>
    <scope>NUCLEOTIDE SEQUENCE</scope>
    <source>
        <strain evidence="1">IBT 29677</strain>
    </source>
</reference>
<gene>
    <name evidence="1" type="ORF">N7509_000221</name>
</gene>
<name>A0A9X0BF45_9EURO</name>
<reference evidence="1" key="2">
    <citation type="journal article" date="2023" name="IMA Fungus">
        <title>Comparative genomic study of the Penicillium genus elucidates a diverse pangenome and 15 lateral gene transfer events.</title>
        <authorList>
            <person name="Petersen C."/>
            <person name="Sorensen T."/>
            <person name="Nielsen M.R."/>
            <person name="Sondergaard T.E."/>
            <person name="Sorensen J.L."/>
            <person name="Fitzpatrick D.A."/>
            <person name="Frisvad J.C."/>
            <person name="Nielsen K.L."/>
        </authorList>
    </citation>
    <scope>NUCLEOTIDE SEQUENCE</scope>
    <source>
        <strain evidence="1">IBT 29677</strain>
    </source>
</reference>
<organism evidence="1 2">
    <name type="scientific">Penicillium cosmopolitanum</name>
    <dbReference type="NCBI Taxonomy" id="1131564"/>
    <lineage>
        <taxon>Eukaryota</taxon>
        <taxon>Fungi</taxon>
        <taxon>Dikarya</taxon>
        <taxon>Ascomycota</taxon>
        <taxon>Pezizomycotina</taxon>
        <taxon>Eurotiomycetes</taxon>
        <taxon>Eurotiomycetidae</taxon>
        <taxon>Eurotiales</taxon>
        <taxon>Aspergillaceae</taxon>
        <taxon>Penicillium</taxon>
    </lineage>
</organism>
<protein>
    <submittedName>
        <fullName evidence="1">Uncharacterized protein</fullName>
    </submittedName>
</protein>
<comment type="caution">
    <text evidence="1">The sequence shown here is derived from an EMBL/GenBank/DDBJ whole genome shotgun (WGS) entry which is preliminary data.</text>
</comment>
<keyword evidence="2" id="KW-1185">Reference proteome</keyword>
<dbReference type="Proteomes" id="UP001147747">
    <property type="component" value="Unassembled WGS sequence"/>
</dbReference>